<name>A0AAW0PIZ2_9GOBI</name>
<dbReference type="Proteomes" id="UP001460270">
    <property type="component" value="Unassembled WGS sequence"/>
</dbReference>
<gene>
    <name evidence="1" type="ORF">WMY93_010868</name>
</gene>
<organism evidence="1 2">
    <name type="scientific">Mugilogobius chulae</name>
    <name type="common">yellowstripe goby</name>
    <dbReference type="NCBI Taxonomy" id="88201"/>
    <lineage>
        <taxon>Eukaryota</taxon>
        <taxon>Metazoa</taxon>
        <taxon>Chordata</taxon>
        <taxon>Craniata</taxon>
        <taxon>Vertebrata</taxon>
        <taxon>Euteleostomi</taxon>
        <taxon>Actinopterygii</taxon>
        <taxon>Neopterygii</taxon>
        <taxon>Teleostei</taxon>
        <taxon>Neoteleostei</taxon>
        <taxon>Acanthomorphata</taxon>
        <taxon>Gobiaria</taxon>
        <taxon>Gobiiformes</taxon>
        <taxon>Gobioidei</taxon>
        <taxon>Gobiidae</taxon>
        <taxon>Gobionellinae</taxon>
        <taxon>Mugilogobius</taxon>
    </lineage>
</organism>
<keyword evidence="2" id="KW-1185">Reference proteome</keyword>
<evidence type="ECO:0000313" key="1">
    <source>
        <dbReference type="EMBL" id="KAK7919584.1"/>
    </source>
</evidence>
<evidence type="ECO:0000313" key="2">
    <source>
        <dbReference type="Proteomes" id="UP001460270"/>
    </source>
</evidence>
<dbReference type="AlphaFoldDB" id="A0AAW0PIZ2"/>
<proteinExistence type="predicted"/>
<accession>A0AAW0PIZ2</accession>
<protein>
    <submittedName>
        <fullName evidence="1">Uncharacterized protein</fullName>
    </submittedName>
</protein>
<reference evidence="2" key="1">
    <citation type="submission" date="2024-04" db="EMBL/GenBank/DDBJ databases">
        <title>Salinicola lusitanus LLJ914,a marine bacterium isolated from the Okinawa Trough.</title>
        <authorList>
            <person name="Li J."/>
        </authorList>
    </citation>
    <scope>NUCLEOTIDE SEQUENCE [LARGE SCALE GENOMIC DNA]</scope>
</reference>
<sequence>MKNSALEQKTTTEVMEEVNRKTNESLMNVHRALADFQKNFDTNVVVPFSRAQINTELEEALQNQAKSRSKVRILEQCRRRRTIYSSNKKCNITTMSKSTSWQRCRKRWMH</sequence>
<dbReference type="EMBL" id="JBBPFD010000007">
    <property type="protein sequence ID" value="KAK7919584.1"/>
    <property type="molecule type" value="Genomic_DNA"/>
</dbReference>
<comment type="caution">
    <text evidence="1">The sequence shown here is derived from an EMBL/GenBank/DDBJ whole genome shotgun (WGS) entry which is preliminary data.</text>
</comment>